<evidence type="ECO:0000256" key="2">
    <source>
        <dbReference type="ARBA" id="ARBA00006706"/>
    </source>
</evidence>
<dbReference type="CDD" id="cd00685">
    <property type="entry name" value="Trans_IPPS_HT"/>
    <property type="match status" value="1"/>
</dbReference>
<evidence type="ECO:0000313" key="9">
    <source>
        <dbReference type="EMBL" id="SEP76159.1"/>
    </source>
</evidence>
<dbReference type="SFLD" id="SFLDS00005">
    <property type="entry name" value="Isoprenoid_Synthase_Type_I"/>
    <property type="match status" value="1"/>
</dbReference>
<organism evidence="9 10">
    <name type="scientific">Faunimonas pinastri</name>
    <dbReference type="NCBI Taxonomy" id="1855383"/>
    <lineage>
        <taxon>Bacteria</taxon>
        <taxon>Pseudomonadati</taxon>
        <taxon>Pseudomonadota</taxon>
        <taxon>Alphaproteobacteria</taxon>
        <taxon>Hyphomicrobiales</taxon>
        <taxon>Afifellaceae</taxon>
        <taxon>Faunimonas</taxon>
    </lineage>
</organism>
<dbReference type="RefSeq" id="WP_177176657.1">
    <property type="nucleotide sequence ID" value="NZ_FOFG01000001.1"/>
</dbReference>
<sequence length="309" mass="32370">MQAEFKDRLKGNAEAVEGVLDALLAPERLPGEIARPERLMAAMQHATLAGGKRLRPFLVIETARLFGTEGEGVLRAGAALECVHCYSLVHDDLPAMDDDDLRRGKPTVHKAFDEATAILVGDALLTLAFDVLGEEATAASAETRIALVTSLARASGIGGMVGGQLLDLSAEGRFTAEGHPLALDESDILRLQAMKTGALLSAAVEMGAILGDADGDERRALAAYGRALGQAFQIADDILDAEGDAATMGKAVGKDMAKGKGTLVQLWGLDVARGRLGDLVAQAEAALEMFGERAGILRAAARFVAERQS</sequence>
<evidence type="ECO:0000313" key="10">
    <source>
        <dbReference type="Proteomes" id="UP000199647"/>
    </source>
</evidence>
<accession>A0A1H9AHL7</accession>
<dbReference type="PANTHER" id="PTHR43281:SF1">
    <property type="entry name" value="FARNESYL DIPHOSPHATE SYNTHASE"/>
    <property type="match status" value="1"/>
</dbReference>
<dbReference type="PROSITE" id="PS00444">
    <property type="entry name" value="POLYPRENYL_SYNTHASE_2"/>
    <property type="match status" value="1"/>
</dbReference>
<gene>
    <name evidence="9" type="ORF">SAMN05216548_101430</name>
</gene>
<proteinExistence type="inferred from homology"/>
<evidence type="ECO:0000256" key="3">
    <source>
        <dbReference type="ARBA" id="ARBA00022679"/>
    </source>
</evidence>
<dbReference type="GO" id="GO:0004659">
    <property type="term" value="F:prenyltransferase activity"/>
    <property type="evidence" value="ECO:0007669"/>
    <property type="project" value="InterPro"/>
</dbReference>
<evidence type="ECO:0000256" key="7">
    <source>
        <dbReference type="ARBA" id="ARBA00069024"/>
    </source>
</evidence>
<keyword evidence="3 8" id="KW-0808">Transferase</keyword>
<dbReference type="SUPFAM" id="SSF48576">
    <property type="entry name" value="Terpenoid synthases"/>
    <property type="match status" value="1"/>
</dbReference>
<dbReference type="PANTHER" id="PTHR43281">
    <property type="entry name" value="FARNESYL DIPHOSPHATE SYNTHASE"/>
    <property type="match status" value="1"/>
</dbReference>
<protein>
    <recommendedName>
        <fullName evidence="7">Probable farnesyl diphosphate synthase</fullName>
    </recommendedName>
</protein>
<evidence type="ECO:0000256" key="6">
    <source>
        <dbReference type="ARBA" id="ARBA00023229"/>
    </source>
</evidence>
<dbReference type="GO" id="GO:0005737">
    <property type="term" value="C:cytoplasm"/>
    <property type="evidence" value="ECO:0007669"/>
    <property type="project" value="UniProtKB-ARBA"/>
</dbReference>
<keyword evidence="10" id="KW-1185">Reference proteome</keyword>
<dbReference type="FunFam" id="1.10.600.10:FF:000001">
    <property type="entry name" value="Geranylgeranyl diphosphate synthase"/>
    <property type="match status" value="1"/>
</dbReference>
<dbReference type="STRING" id="1855383.SAMN05216548_101430"/>
<comment type="similarity">
    <text evidence="2 8">Belongs to the FPP/GGPP synthase family.</text>
</comment>
<evidence type="ECO:0000256" key="4">
    <source>
        <dbReference type="ARBA" id="ARBA00022723"/>
    </source>
</evidence>
<dbReference type="GO" id="GO:0046872">
    <property type="term" value="F:metal ion binding"/>
    <property type="evidence" value="ECO:0007669"/>
    <property type="project" value="UniProtKB-KW"/>
</dbReference>
<dbReference type="AlphaFoldDB" id="A0A1H9AHL7"/>
<keyword evidence="6" id="KW-0414">Isoprene biosynthesis</keyword>
<dbReference type="NCBIfam" id="NF045485">
    <property type="entry name" value="FPPsyn"/>
    <property type="match status" value="1"/>
</dbReference>
<keyword evidence="4" id="KW-0479">Metal-binding</keyword>
<evidence type="ECO:0000256" key="5">
    <source>
        <dbReference type="ARBA" id="ARBA00022842"/>
    </source>
</evidence>
<dbReference type="SFLD" id="SFLDG01017">
    <property type="entry name" value="Polyprenyl_Transferase_Like"/>
    <property type="match status" value="1"/>
</dbReference>
<dbReference type="InterPro" id="IPR008949">
    <property type="entry name" value="Isoprenoid_synthase_dom_sf"/>
</dbReference>
<name>A0A1H9AHL7_9HYPH</name>
<comment type="cofactor">
    <cofactor evidence="1">
        <name>Mg(2+)</name>
        <dbReference type="ChEBI" id="CHEBI:18420"/>
    </cofactor>
</comment>
<dbReference type="InterPro" id="IPR053378">
    <property type="entry name" value="Prenyl_diphosphate_synthase"/>
</dbReference>
<reference evidence="9 10" key="1">
    <citation type="submission" date="2016-10" db="EMBL/GenBank/DDBJ databases">
        <authorList>
            <person name="de Groot N.N."/>
        </authorList>
    </citation>
    <scope>NUCLEOTIDE SEQUENCE [LARGE SCALE GENOMIC DNA]</scope>
    <source>
        <strain evidence="9 10">A52C2</strain>
    </source>
</reference>
<dbReference type="Pfam" id="PF00348">
    <property type="entry name" value="polyprenyl_synt"/>
    <property type="match status" value="1"/>
</dbReference>
<evidence type="ECO:0000256" key="8">
    <source>
        <dbReference type="RuleBase" id="RU004466"/>
    </source>
</evidence>
<dbReference type="InterPro" id="IPR000092">
    <property type="entry name" value="Polyprenyl_synt"/>
</dbReference>
<evidence type="ECO:0000256" key="1">
    <source>
        <dbReference type="ARBA" id="ARBA00001946"/>
    </source>
</evidence>
<dbReference type="Gene3D" id="1.10.600.10">
    <property type="entry name" value="Farnesyl Diphosphate Synthase"/>
    <property type="match status" value="1"/>
</dbReference>
<dbReference type="EMBL" id="FOFG01000001">
    <property type="protein sequence ID" value="SEP76159.1"/>
    <property type="molecule type" value="Genomic_DNA"/>
</dbReference>
<dbReference type="InterPro" id="IPR033749">
    <property type="entry name" value="Polyprenyl_synt_CS"/>
</dbReference>
<dbReference type="Proteomes" id="UP000199647">
    <property type="component" value="Unassembled WGS sequence"/>
</dbReference>
<keyword evidence="5" id="KW-0460">Magnesium</keyword>
<dbReference type="GO" id="GO:0016114">
    <property type="term" value="P:terpenoid biosynthetic process"/>
    <property type="evidence" value="ECO:0007669"/>
    <property type="project" value="UniProtKB-ARBA"/>
</dbReference>
<dbReference type="PROSITE" id="PS00723">
    <property type="entry name" value="POLYPRENYL_SYNTHASE_1"/>
    <property type="match status" value="1"/>
</dbReference>